<keyword evidence="4" id="KW-1003">Cell membrane</keyword>
<dbReference type="CDD" id="cd13131">
    <property type="entry name" value="MATE_NorM_like"/>
    <property type="match status" value="1"/>
</dbReference>
<dbReference type="PIRSF" id="PIRSF006603">
    <property type="entry name" value="DinF"/>
    <property type="match status" value="1"/>
</dbReference>
<proteinExistence type="predicted"/>
<evidence type="ECO:0000256" key="4">
    <source>
        <dbReference type="ARBA" id="ARBA00022475"/>
    </source>
</evidence>
<dbReference type="PANTHER" id="PTHR43298">
    <property type="entry name" value="MULTIDRUG RESISTANCE PROTEIN NORM-RELATED"/>
    <property type="match status" value="1"/>
</dbReference>
<feature type="transmembrane region" description="Helical" evidence="10">
    <location>
        <begin position="166"/>
        <end position="187"/>
    </location>
</feature>
<feature type="transmembrane region" description="Helical" evidence="10">
    <location>
        <begin position="279"/>
        <end position="302"/>
    </location>
</feature>
<evidence type="ECO:0000256" key="6">
    <source>
        <dbReference type="ARBA" id="ARBA00022989"/>
    </source>
</evidence>
<dbReference type="InterPro" id="IPR048279">
    <property type="entry name" value="MdtK-like"/>
</dbReference>
<feature type="transmembrane region" description="Helical" evidence="10">
    <location>
        <begin position="50"/>
        <end position="82"/>
    </location>
</feature>
<evidence type="ECO:0000256" key="8">
    <source>
        <dbReference type="ARBA" id="ARBA00023136"/>
    </source>
</evidence>
<dbReference type="RefSeq" id="WP_208305881.1">
    <property type="nucleotide sequence ID" value="NZ_JAGETX010000001.1"/>
</dbReference>
<reference evidence="11 12" key="1">
    <citation type="submission" date="2021-03" db="EMBL/GenBank/DDBJ databases">
        <authorList>
            <person name="Kim M.K."/>
        </authorList>
    </citation>
    <scope>NUCLEOTIDE SEQUENCE [LARGE SCALE GENOMIC DNA]</scope>
    <source>
        <strain evidence="11 12">BT507</strain>
    </source>
</reference>
<evidence type="ECO:0000313" key="12">
    <source>
        <dbReference type="Proteomes" id="UP000670527"/>
    </source>
</evidence>
<sequence length="463" mass="48759">MSFTALRPHIKPTLLLAYPVVLSQLGHVLVNVCDSVMVGHIDPPALAATSLAAISLGVSTSTVGLVLGLGVSLGITPLVAAANGRRDVPALGRLLVNGVWLCLAAGLVLALLGFALTPLLRYLDQPAAVEALARPWIQVLFLSYVPLMLFQAFKQFAEGLGLTRQAMYLSIMANVVNAFLCYVLIFGHFGVAPMGLMGSAWATLTARILMALLMGTYVLRAARLQPYREAASTQFLPDAVTLRRLLGLGAPIGVQMMFEMGAFSFSAIMIGWLGATPLAAHQIAINVASVTYMAASGIAAAATVRVGNFYGLGDGPGARQAGFTAYWLTFLFMGTMGLILVAGRQVIPYLYNDTTLVVEQAAGLLLIAALFQVSDGLQVVGLGALRGLEDVKVPSIVALLAYWAVGLPIGYGLGFGLGWGATGVWVGLLTGLTLVAGVLLWRFRQHSAQTPAAVNLERIVMAH</sequence>
<name>A0ABS3T5Y4_9BACT</name>
<keyword evidence="5 10" id="KW-0812">Transmembrane</keyword>
<dbReference type="InterPro" id="IPR002528">
    <property type="entry name" value="MATE_fam"/>
</dbReference>
<evidence type="ECO:0000256" key="9">
    <source>
        <dbReference type="ARBA" id="ARBA00031636"/>
    </source>
</evidence>
<evidence type="ECO:0000256" key="2">
    <source>
        <dbReference type="ARBA" id="ARBA00022448"/>
    </source>
</evidence>
<evidence type="ECO:0000256" key="7">
    <source>
        <dbReference type="ARBA" id="ARBA00023065"/>
    </source>
</evidence>
<evidence type="ECO:0000313" key="11">
    <source>
        <dbReference type="EMBL" id="MBO3269060.1"/>
    </source>
</evidence>
<evidence type="ECO:0000256" key="5">
    <source>
        <dbReference type="ARBA" id="ARBA00022692"/>
    </source>
</evidence>
<keyword evidence="3" id="KW-0050">Antiport</keyword>
<feature type="transmembrane region" description="Helical" evidence="10">
    <location>
        <begin position="423"/>
        <end position="441"/>
    </location>
</feature>
<dbReference type="PANTHER" id="PTHR43298:SF2">
    <property type="entry name" value="FMN_FAD EXPORTER YEEO-RELATED"/>
    <property type="match status" value="1"/>
</dbReference>
<dbReference type="Proteomes" id="UP000670527">
    <property type="component" value="Unassembled WGS sequence"/>
</dbReference>
<feature type="transmembrane region" description="Helical" evidence="10">
    <location>
        <begin position="136"/>
        <end position="154"/>
    </location>
</feature>
<feature type="transmembrane region" description="Helical" evidence="10">
    <location>
        <begin position="94"/>
        <end position="116"/>
    </location>
</feature>
<feature type="transmembrane region" description="Helical" evidence="10">
    <location>
        <begin position="397"/>
        <end position="417"/>
    </location>
</feature>
<keyword evidence="12" id="KW-1185">Reference proteome</keyword>
<keyword evidence="2" id="KW-0813">Transport</keyword>
<feature type="transmembrane region" description="Helical" evidence="10">
    <location>
        <begin position="199"/>
        <end position="219"/>
    </location>
</feature>
<evidence type="ECO:0000256" key="3">
    <source>
        <dbReference type="ARBA" id="ARBA00022449"/>
    </source>
</evidence>
<dbReference type="EMBL" id="JAGETX010000001">
    <property type="protein sequence ID" value="MBO3269060.1"/>
    <property type="molecule type" value="Genomic_DNA"/>
</dbReference>
<comment type="subcellular location">
    <subcellularLocation>
        <location evidence="1">Cell membrane</location>
        <topology evidence="1">Multi-pass membrane protein</topology>
    </subcellularLocation>
</comment>
<feature type="transmembrane region" description="Helical" evidence="10">
    <location>
        <begin position="12"/>
        <end position="30"/>
    </location>
</feature>
<protein>
    <recommendedName>
        <fullName evidence="9">Multidrug-efflux transporter</fullName>
    </recommendedName>
</protein>
<comment type="caution">
    <text evidence="11">The sequence shown here is derived from an EMBL/GenBank/DDBJ whole genome shotgun (WGS) entry which is preliminary data.</text>
</comment>
<evidence type="ECO:0000256" key="1">
    <source>
        <dbReference type="ARBA" id="ARBA00004651"/>
    </source>
</evidence>
<organism evidence="11 12">
    <name type="scientific">Hymenobacter defluvii</name>
    <dbReference type="NCBI Taxonomy" id="2054411"/>
    <lineage>
        <taxon>Bacteria</taxon>
        <taxon>Pseudomonadati</taxon>
        <taxon>Bacteroidota</taxon>
        <taxon>Cytophagia</taxon>
        <taxon>Cytophagales</taxon>
        <taxon>Hymenobacteraceae</taxon>
        <taxon>Hymenobacter</taxon>
    </lineage>
</organism>
<keyword evidence="7" id="KW-0406">Ion transport</keyword>
<accession>A0ABS3T5Y4</accession>
<keyword evidence="6 10" id="KW-1133">Transmembrane helix</keyword>
<dbReference type="NCBIfam" id="TIGR00797">
    <property type="entry name" value="matE"/>
    <property type="match status" value="1"/>
</dbReference>
<dbReference type="InterPro" id="IPR050222">
    <property type="entry name" value="MATE_MdtK"/>
</dbReference>
<feature type="transmembrane region" description="Helical" evidence="10">
    <location>
        <begin position="323"/>
        <end position="342"/>
    </location>
</feature>
<keyword evidence="8 10" id="KW-0472">Membrane</keyword>
<feature type="transmembrane region" description="Helical" evidence="10">
    <location>
        <begin position="362"/>
        <end position="385"/>
    </location>
</feature>
<gene>
    <name evidence="11" type="ORF">J4D97_00240</name>
</gene>
<evidence type="ECO:0000256" key="10">
    <source>
        <dbReference type="SAM" id="Phobius"/>
    </source>
</evidence>
<dbReference type="Pfam" id="PF01554">
    <property type="entry name" value="MatE"/>
    <property type="match status" value="2"/>
</dbReference>